<dbReference type="InterPro" id="IPR002871">
    <property type="entry name" value="NIF_FeS_clus_asmbl_NifU_N"/>
</dbReference>
<organism evidence="2 3">
    <name type="scientific">Cutibacterium granulosum</name>
    <dbReference type="NCBI Taxonomy" id="33011"/>
    <lineage>
        <taxon>Bacteria</taxon>
        <taxon>Bacillati</taxon>
        <taxon>Actinomycetota</taxon>
        <taxon>Actinomycetes</taxon>
        <taxon>Propionibacteriales</taxon>
        <taxon>Propionibacteriaceae</taxon>
        <taxon>Cutibacterium</taxon>
    </lineage>
</organism>
<dbReference type="Gene3D" id="3.90.1010.10">
    <property type="match status" value="1"/>
</dbReference>
<gene>
    <name evidence="2" type="primary">nifU</name>
    <name evidence="2" type="ORF">SAMEA4412665_01076</name>
</gene>
<dbReference type="CDD" id="cd06664">
    <property type="entry name" value="IscU_like"/>
    <property type="match status" value="1"/>
</dbReference>
<dbReference type="AlphaFoldDB" id="A0A239WIC0"/>
<dbReference type="RefSeq" id="WP_021103079.1">
    <property type="nucleotide sequence ID" value="NZ_JAWFFS010000082.1"/>
</dbReference>
<accession>A0A239WIC0</accession>
<dbReference type="NCBIfam" id="TIGR01994">
    <property type="entry name" value="SUF_scaf_2"/>
    <property type="match status" value="1"/>
</dbReference>
<dbReference type="eggNOG" id="COG0822">
    <property type="taxonomic scope" value="Bacteria"/>
</dbReference>
<reference evidence="2 3" key="1">
    <citation type="submission" date="2017-06" db="EMBL/GenBank/DDBJ databases">
        <authorList>
            <consortium name="Pathogen Informatics"/>
        </authorList>
    </citation>
    <scope>NUCLEOTIDE SEQUENCE [LARGE SCALE GENOMIC DNA]</scope>
    <source>
        <strain evidence="2 3">NCTC11865</strain>
    </source>
</reference>
<feature type="domain" description="NIF system FeS cluster assembly NifU N-terminal" evidence="1">
    <location>
        <begin position="6"/>
        <end position="127"/>
    </location>
</feature>
<proteinExistence type="predicted"/>
<sequence>MNVEEMYQQIILDHYKEKHHSGLRDGYAAEVSQVNPSCGDELKLRLHLDGDTITDVSYDSVGCSISQASTSVMTDLVIGKTAEQAQQLYRGFQEMMRSRGTISLDEEAYEDAVAFQGVAQLMARVKCAMLGWSALEDALVESDVLGDAGTHATQTTDAS</sequence>
<evidence type="ECO:0000313" key="3">
    <source>
        <dbReference type="Proteomes" id="UP000215332"/>
    </source>
</evidence>
<dbReference type="Proteomes" id="UP000215332">
    <property type="component" value="Chromosome 1"/>
</dbReference>
<dbReference type="GO" id="GO:0016226">
    <property type="term" value="P:iron-sulfur cluster assembly"/>
    <property type="evidence" value="ECO:0007669"/>
    <property type="project" value="InterPro"/>
</dbReference>
<evidence type="ECO:0000259" key="1">
    <source>
        <dbReference type="Pfam" id="PF01592"/>
    </source>
</evidence>
<dbReference type="SUPFAM" id="SSF82649">
    <property type="entry name" value="SufE/NifU"/>
    <property type="match status" value="1"/>
</dbReference>
<dbReference type="GO" id="GO:0005506">
    <property type="term" value="F:iron ion binding"/>
    <property type="evidence" value="ECO:0007669"/>
    <property type="project" value="InterPro"/>
</dbReference>
<evidence type="ECO:0000313" key="2">
    <source>
        <dbReference type="EMBL" id="SNV34182.1"/>
    </source>
</evidence>
<protein>
    <submittedName>
        <fullName evidence="2">NifU-like protein</fullName>
    </submittedName>
</protein>
<dbReference type="GO" id="GO:0051536">
    <property type="term" value="F:iron-sulfur cluster binding"/>
    <property type="evidence" value="ECO:0007669"/>
    <property type="project" value="InterPro"/>
</dbReference>
<dbReference type="KEGG" id="cgrn:4412665_01076"/>
<name>A0A239WIC0_9ACTN</name>
<dbReference type="PANTHER" id="PTHR10093">
    <property type="entry name" value="IRON-SULFUR CLUSTER ASSEMBLY ENZYME NIFU HOMOLOG"/>
    <property type="match status" value="1"/>
</dbReference>
<dbReference type="EMBL" id="LT906441">
    <property type="protein sequence ID" value="SNV34182.1"/>
    <property type="molecule type" value="Genomic_DNA"/>
</dbReference>
<dbReference type="Pfam" id="PF01592">
    <property type="entry name" value="NifU_N"/>
    <property type="match status" value="1"/>
</dbReference>